<dbReference type="RefSeq" id="WP_275476412.1">
    <property type="nucleotide sequence ID" value="NZ_CP162940.1"/>
</dbReference>
<sequence length="743" mass="85134">MNLHLATSLDQYLATALQMQDVSQEYVVLGNPLSRTMNHIVKSFNIKVIEHESVTPSLFDSKVIFNERTKTIANRTDYTVFGIEGDPWLPLARVWAYFKKAKLITLQNISDVFPTLRKIKSKYCAVVSHPDRITARTIAELQAYNMETWISESHSRVGFLTSRTPEGLTELFFKTLFYQHENSDTSAGITLTRKQGRILNSDLHPTVYTNVTTTEELKDYLSTYREYFNLYTEAWEDHFFTGDGFICTIGGLTDPLNRTGAYKLPSCAQSGECYDLSRNILPTYGIKSKVIFANACTNLRFTNGLFESNYGLMQGFIEGFACAYIGSNITKWAMDDENLLFQILFESGATLGEIVDALNRNCYIRRIEHMNYVVVGDPEYRLRQPIKKRCDSNISCIRDPLSNSVIIDINNTNSNFIQFQFEESDLWSSIKDANVNVGVLRGTRNVSEVFYELYPQSDGKTVRCALFSWDFINSDLLQIRIGSNHIPEQLKTVIIPSYENLTSLHNFQINIQKINSSTREINDKIKNLIKLELKHRFNAICYQKLTERLNGIIKLLSNCEHEVLSYLLYNTESPSYNFPDSYYASHRIDHVENSLDCCPHCNDSYYIYHFENITRPGLQRLKSLCPVCGEISDQPNNELHMLIDSDDKLLRGEKKTISVVVENASDNTKSVICGMRFVDGHRFDIKCLTPEITEIILPPNSSRTLAFQFITTNKTPLHLVYGRAYAISNADIYLCSKPFWINR</sequence>
<protein>
    <submittedName>
        <fullName evidence="1">Uncharacterized protein</fullName>
    </submittedName>
</protein>
<gene>
    <name evidence="1" type="ORF">KKP3000_000548</name>
</gene>
<keyword evidence="2" id="KW-1185">Reference proteome</keyword>
<organism evidence="1 2">
    <name type="scientific">Alicyclobacillus fastidiosus</name>
    <dbReference type="NCBI Taxonomy" id="392011"/>
    <lineage>
        <taxon>Bacteria</taxon>
        <taxon>Bacillati</taxon>
        <taxon>Bacillota</taxon>
        <taxon>Bacilli</taxon>
        <taxon>Bacillales</taxon>
        <taxon>Alicyclobacillaceae</taxon>
        <taxon>Alicyclobacillus</taxon>
    </lineage>
</organism>
<dbReference type="Proteomes" id="UP001579974">
    <property type="component" value="Unassembled WGS sequence"/>
</dbReference>
<proteinExistence type="predicted"/>
<reference evidence="1 2" key="1">
    <citation type="journal article" date="2024" name="Int. J. Mol. Sci.">
        <title>Exploration of Alicyclobacillus spp. Genome in Search of Antibiotic Resistance.</title>
        <authorList>
            <person name="Bucka-Kolendo J."/>
            <person name="Kiousi D.E."/>
            <person name="Dekowska A."/>
            <person name="Mikolajczuk-Szczyrba A."/>
            <person name="Karadedos D.M."/>
            <person name="Michael P."/>
            <person name="Galanis A."/>
            <person name="Sokolowska B."/>
        </authorList>
    </citation>
    <scope>NUCLEOTIDE SEQUENCE [LARGE SCALE GENOMIC DNA]</scope>
    <source>
        <strain evidence="1 2">KKP 3000</strain>
    </source>
</reference>
<accession>A0ABV5AHM4</accession>
<evidence type="ECO:0000313" key="2">
    <source>
        <dbReference type="Proteomes" id="UP001579974"/>
    </source>
</evidence>
<comment type="caution">
    <text evidence="1">The sequence shown here is derived from an EMBL/GenBank/DDBJ whole genome shotgun (WGS) entry which is preliminary data.</text>
</comment>
<evidence type="ECO:0000313" key="1">
    <source>
        <dbReference type="EMBL" id="MFB5191767.1"/>
    </source>
</evidence>
<name>A0ABV5AHM4_9BACL</name>
<dbReference type="EMBL" id="JBDXSU010000014">
    <property type="protein sequence ID" value="MFB5191767.1"/>
    <property type="molecule type" value="Genomic_DNA"/>
</dbReference>